<dbReference type="Proteomes" id="UP000433483">
    <property type="component" value="Unassembled WGS sequence"/>
</dbReference>
<dbReference type="PANTHER" id="PTHR34737:SF2">
    <property type="entry name" value="EF-HAND DOMAIN-CONTAINING PROTEIN"/>
    <property type="match status" value="1"/>
</dbReference>
<dbReference type="InterPro" id="IPR055313">
    <property type="entry name" value="Temptin-like"/>
</dbReference>
<feature type="signal peptide" evidence="1">
    <location>
        <begin position="1"/>
        <end position="23"/>
    </location>
</feature>
<evidence type="ECO:0000313" key="15">
    <source>
        <dbReference type="Proteomes" id="UP000437068"/>
    </source>
</evidence>
<dbReference type="EMBL" id="QXGA01001133">
    <property type="protein sequence ID" value="KAE9128099.1"/>
    <property type="molecule type" value="Genomic_DNA"/>
</dbReference>
<name>A0A6A4CY03_9STRA</name>
<evidence type="ECO:0000313" key="18">
    <source>
        <dbReference type="Proteomes" id="UP000441208"/>
    </source>
</evidence>
<proteinExistence type="predicted"/>
<dbReference type="EMBL" id="QXGF01001130">
    <property type="protein sequence ID" value="KAE8932329.1"/>
    <property type="molecule type" value="Genomic_DNA"/>
</dbReference>
<keyword evidence="14" id="KW-1185">Reference proteome</keyword>
<evidence type="ECO:0000256" key="1">
    <source>
        <dbReference type="SAM" id="SignalP"/>
    </source>
</evidence>
<evidence type="ECO:0000313" key="10">
    <source>
        <dbReference type="EMBL" id="KAE9210891.1"/>
    </source>
</evidence>
<evidence type="ECO:0000313" key="17">
    <source>
        <dbReference type="Proteomes" id="UP000440732"/>
    </source>
</evidence>
<dbReference type="EMBL" id="QXGE01001153">
    <property type="protein sequence ID" value="KAE9296922.1"/>
    <property type="molecule type" value="Genomic_DNA"/>
</dbReference>
<dbReference type="PANTHER" id="PTHR34737">
    <property type="entry name" value="EF-HAND DOMAIN-CONTAINING PROTEIN"/>
    <property type="match status" value="1"/>
</dbReference>
<evidence type="ECO:0000313" key="19">
    <source>
        <dbReference type="Proteomes" id="UP000460718"/>
    </source>
</evidence>
<dbReference type="Proteomes" id="UP000440732">
    <property type="component" value="Unassembled WGS sequence"/>
</dbReference>
<dbReference type="OrthoDB" id="129121at2759"/>
<evidence type="ECO:0000313" key="6">
    <source>
        <dbReference type="EMBL" id="KAE9096511.1"/>
    </source>
</evidence>
<evidence type="ECO:0000313" key="14">
    <source>
        <dbReference type="Proteomes" id="UP000433483"/>
    </source>
</evidence>
<dbReference type="Proteomes" id="UP000441208">
    <property type="component" value="Unassembled WGS sequence"/>
</dbReference>
<dbReference type="Proteomes" id="UP000437068">
    <property type="component" value="Unassembled WGS sequence"/>
</dbReference>
<dbReference type="EMBL" id="QXGB01001134">
    <property type="protein sequence ID" value="KAE9196353.1"/>
    <property type="molecule type" value="Genomic_DNA"/>
</dbReference>
<dbReference type="InterPro" id="IPR057626">
    <property type="entry name" value="S-S_Temptin"/>
</dbReference>
<dbReference type="EMBL" id="QXGC01001154">
    <property type="protein sequence ID" value="KAE9209854.1"/>
    <property type="molecule type" value="Genomic_DNA"/>
</dbReference>
<gene>
    <name evidence="11" type="ORF">PF001_g16635</name>
    <name evidence="10" type="ORF">PF002_g18689</name>
    <name evidence="9" type="ORF">PF004_g16346</name>
    <name evidence="8" type="ORF">PF005_g16909</name>
    <name evidence="7" type="ORF">PF006_g16362</name>
    <name evidence="6" type="ORF">PF007_g16971</name>
    <name evidence="12" type="ORF">PF008_g16443</name>
    <name evidence="3" type="ORF">PF009_g17637</name>
    <name evidence="5" type="ORF">PF010_g16713</name>
    <name evidence="4" type="ORF">PF011_g16593</name>
</gene>
<organism evidence="11 15">
    <name type="scientific">Phytophthora fragariae</name>
    <dbReference type="NCBI Taxonomy" id="53985"/>
    <lineage>
        <taxon>Eukaryota</taxon>
        <taxon>Sar</taxon>
        <taxon>Stramenopiles</taxon>
        <taxon>Oomycota</taxon>
        <taxon>Peronosporomycetes</taxon>
        <taxon>Peronosporales</taxon>
        <taxon>Peronosporaceae</taxon>
        <taxon>Phytophthora</taxon>
    </lineage>
</organism>
<evidence type="ECO:0000313" key="13">
    <source>
        <dbReference type="Proteomes" id="UP000429523"/>
    </source>
</evidence>
<dbReference type="Proteomes" id="UP000488956">
    <property type="component" value="Unassembled WGS sequence"/>
</dbReference>
<feature type="domain" description="Temptin Cys/Cys disulfide" evidence="2">
    <location>
        <begin position="22"/>
        <end position="112"/>
    </location>
</feature>
<accession>A0A6A4CY03</accession>
<keyword evidence="1" id="KW-0732">Signal</keyword>
<dbReference type="EMBL" id="QXGD01001244">
    <property type="protein sequence ID" value="KAE9210891.1"/>
    <property type="molecule type" value="Genomic_DNA"/>
</dbReference>
<evidence type="ECO:0000313" key="5">
    <source>
        <dbReference type="EMBL" id="KAE9095418.1"/>
    </source>
</evidence>
<dbReference type="EMBL" id="QXFX01001161">
    <property type="protein sequence ID" value="KAE9095418.1"/>
    <property type="molecule type" value="Genomic_DNA"/>
</dbReference>
<dbReference type="AlphaFoldDB" id="A0A6A4CY03"/>
<evidence type="ECO:0000313" key="20">
    <source>
        <dbReference type="Proteomes" id="UP000476176"/>
    </source>
</evidence>
<evidence type="ECO:0000313" key="8">
    <source>
        <dbReference type="EMBL" id="KAE9196353.1"/>
    </source>
</evidence>
<evidence type="ECO:0000313" key="4">
    <source>
        <dbReference type="EMBL" id="KAE8994800.1"/>
    </source>
</evidence>
<comment type="caution">
    <text evidence="11">The sequence shown here is derived from an EMBL/GenBank/DDBJ whole genome shotgun (WGS) entry which is preliminary data.</text>
</comment>
<evidence type="ECO:0000313" key="16">
    <source>
        <dbReference type="Proteomes" id="UP000440367"/>
    </source>
</evidence>
<dbReference type="Proteomes" id="UP000476176">
    <property type="component" value="Unassembled WGS sequence"/>
</dbReference>
<dbReference type="EMBL" id="QXFW01001198">
    <property type="protein sequence ID" value="KAE8994800.1"/>
    <property type="molecule type" value="Genomic_DNA"/>
</dbReference>
<evidence type="ECO:0000313" key="3">
    <source>
        <dbReference type="EMBL" id="KAE8932329.1"/>
    </source>
</evidence>
<dbReference type="EMBL" id="QXFY01001130">
    <property type="protein sequence ID" value="KAE9327264.1"/>
    <property type="molecule type" value="Genomic_DNA"/>
</dbReference>
<evidence type="ECO:0000313" key="12">
    <source>
        <dbReference type="EMBL" id="KAE9327264.1"/>
    </source>
</evidence>
<evidence type="ECO:0000259" key="2">
    <source>
        <dbReference type="Pfam" id="PF24784"/>
    </source>
</evidence>
<evidence type="ECO:0000313" key="7">
    <source>
        <dbReference type="EMBL" id="KAE9128099.1"/>
    </source>
</evidence>
<dbReference type="EMBL" id="QXFZ01001122">
    <property type="protein sequence ID" value="KAE9096511.1"/>
    <property type="molecule type" value="Genomic_DNA"/>
</dbReference>
<dbReference type="Proteomes" id="UP000460718">
    <property type="component" value="Unassembled WGS sequence"/>
</dbReference>
<reference evidence="13 14" key="1">
    <citation type="submission" date="2018-08" db="EMBL/GenBank/DDBJ databases">
        <title>Genomic investigation of the strawberry pathogen Phytophthora fragariae indicates pathogenicity is determined by transcriptional variation in three key races.</title>
        <authorList>
            <person name="Adams T.M."/>
            <person name="Armitage A.D."/>
            <person name="Sobczyk M.K."/>
            <person name="Bates H.J."/>
            <person name="Dunwell J.M."/>
            <person name="Nellist C.F."/>
            <person name="Harrison R.J."/>
        </authorList>
    </citation>
    <scope>NUCLEOTIDE SEQUENCE [LARGE SCALE GENOMIC DNA]</scope>
    <source>
        <strain evidence="11 15">A4</strain>
        <strain evidence="10 16">BC-1</strain>
        <strain evidence="9 20">BC-23</strain>
        <strain evidence="8 14">NOV-27</strain>
        <strain evidence="7 17">NOV-5</strain>
        <strain evidence="6 18">NOV-71</strain>
        <strain evidence="12 21">NOV-77</strain>
        <strain evidence="3 13">NOV-9</strain>
        <strain evidence="5 22">ONT-3</strain>
        <strain evidence="4 19">SCRP245</strain>
    </source>
</reference>
<evidence type="ECO:0000313" key="21">
    <source>
        <dbReference type="Proteomes" id="UP000486351"/>
    </source>
</evidence>
<evidence type="ECO:0000313" key="22">
    <source>
        <dbReference type="Proteomes" id="UP000488956"/>
    </source>
</evidence>
<sequence>MLRIGTVVAALLTIATPIAHIDAHEMYVSMIPNGASVPGVKALGHVNPNGDGTVNGFGEDFASSFYVWTKELCNKDSDGDGQTNGQELGDPCCEWDLLSLSARWTEGVSHPGNASDTAVESLWAAIECSNSSSSSSSAADTATDSASSVSSASSAGSTSGAESAAGTVPIIAGVMTATLGLVLLM</sequence>
<dbReference type="Proteomes" id="UP000429523">
    <property type="component" value="Unassembled WGS sequence"/>
</dbReference>
<dbReference type="Proteomes" id="UP000440367">
    <property type="component" value="Unassembled WGS sequence"/>
</dbReference>
<dbReference type="Pfam" id="PF24784">
    <property type="entry name" value="Temptin_C"/>
    <property type="match status" value="1"/>
</dbReference>
<dbReference type="Proteomes" id="UP000486351">
    <property type="component" value="Unassembled WGS sequence"/>
</dbReference>
<feature type="chain" id="PRO_5036381188" description="Temptin Cys/Cys disulfide domain-containing protein" evidence="1">
    <location>
        <begin position="24"/>
        <end position="185"/>
    </location>
</feature>
<evidence type="ECO:0000313" key="9">
    <source>
        <dbReference type="EMBL" id="KAE9209854.1"/>
    </source>
</evidence>
<protein>
    <recommendedName>
        <fullName evidence="2">Temptin Cys/Cys disulfide domain-containing protein</fullName>
    </recommendedName>
</protein>
<evidence type="ECO:0000313" key="11">
    <source>
        <dbReference type="EMBL" id="KAE9296922.1"/>
    </source>
</evidence>